<comment type="subcellular location">
    <subcellularLocation>
        <location evidence="1">Cytoplasm</location>
    </subcellularLocation>
</comment>
<evidence type="ECO:0000313" key="3">
    <source>
        <dbReference type="EMBL" id="MFC6169100.1"/>
    </source>
</evidence>
<sequence>MKQLFNTLQSIERQRQRYERQLYQQFNFNHADVRLLEFLRTTAQTLTELQQLTNLDISTLSRQLTALTRKKMLVKQADQKDQRKRYFVLTDFGKNQFMTFNQARTKMETAIFANWSAEEQQLLRVLLKRLLSSTQRLTPATDHASR</sequence>
<dbReference type="PANTHER" id="PTHR33164">
    <property type="entry name" value="TRANSCRIPTIONAL REGULATOR, MARR FAMILY"/>
    <property type="match status" value="1"/>
</dbReference>
<dbReference type="InterPro" id="IPR039422">
    <property type="entry name" value="MarR/SlyA-like"/>
</dbReference>
<dbReference type="EMBL" id="JBHSSL010000006">
    <property type="protein sequence ID" value="MFC6169100.1"/>
    <property type="molecule type" value="Genomic_DNA"/>
</dbReference>
<reference evidence="4" key="1">
    <citation type="journal article" date="2019" name="Int. J. Syst. Evol. Microbiol.">
        <title>The Global Catalogue of Microorganisms (GCM) 10K type strain sequencing project: providing services to taxonomists for standard genome sequencing and annotation.</title>
        <authorList>
            <consortium name="The Broad Institute Genomics Platform"/>
            <consortium name="The Broad Institute Genome Sequencing Center for Infectious Disease"/>
            <person name="Wu L."/>
            <person name="Ma J."/>
        </authorList>
    </citation>
    <scope>NUCLEOTIDE SEQUENCE [LARGE SCALE GENOMIC DNA]</scope>
    <source>
        <strain evidence="4">CCM 8904</strain>
    </source>
</reference>
<evidence type="ECO:0000313" key="4">
    <source>
        <dbReference type="Proteomes" id="UP001596289"/>
    </source>
</evidence>
<dbReference type="PRINTS" id="PR00598">
    <property type="entry name" value="HTHMARR"/>
</dbReference>
<dbReference type="InterPro" id="IPR036390">
    <property type="entry name" value="WH_DNA-bd_sf"/>
</dbReference>
<dbReference type="InterPro" id="IPR036388">
    <property type="entry name" value="WH-like_DNA-bd_sf"/>
</dbReference>
<dbReference type="Gene3D" id="1.10.10.10">
    <property type="entry name" value="Winged helix-like DNA-binding domain superfamily/Winged helix DNA-binding domain"/>
    <property type="match status" value="1"/>
</dbReference>
<feature type="domain" description="HTH marR-type" evidence="2">
    <location>
        <begin position="1"/>
        <end position="132"/>
    </location>
</feature>
<dbReference type="PROSITE" id="PS50995">
    <property type="entry name" value="HTH_MARR_2"/>
    <property type="match status" value="1"/>
</dbReference>
<gene>
    <name evidence="3" type="ORF">ACFQGP_00660</name>
</gene>
<name>A0ABW1RD37_9LACO</name>
<evidence type="ECO:0000259" key="2">
    <source>
        <dbReference type="PROSITE" id="PS50995"/>
    </source>
</evidence>
<accession>A0ABW1RD37</accession>
<dbReference type="PANTHER" id="PTHR33164:SF5">
    <property type="entry name" value="ORGANIC HYDROPEROXIDE RESISTANCE TRANSCRIPTIONAL REGULATOR"/>
    <property type="match status" value="1"/>
</dbReference>
<comment type="caution">
    <text evidence="3">The sequence shown here is derived from an EMBL/GenBank/DDBJ whole genome shotgun (WGS) entry which is preliminary data.</text>
</comment>
<dbReference type="SMART" id="SM00347">
    <property type="entry name" value="HTH_MARR"/>
    <property type="match status" value="1"/>
</dbReference>
<dbReference type="Proteomes" id="UP001596289">
    <property type="component" value="Unassembled WGS sequence"/>
</dbReference>
<proteinExistence type="predicted"/>
<dbReference type="InterPro" id="IPR000835">
    <property type="entry name" value="HTH_MarR-typ"/>
</dbReference>
<dbReference type="Pfam" id="PF13463">
    <property type="entry name" value="HTH_27"/>
    <property type="match status" value="1"/>
</dbReference>
<dbReference type="RefSeq" id="WP_125551812.1">
    <property type="nucleotide sequence ID" value="NZ_JBHSSL010000006.1"/>
</dbReference>
<protein>
    <submittedName>
        <fullName evidence="3">MarR family winged helix-turn-helix transcriptional regulator</fullName>
    </submittedName>
</protein>
<evidence type="ECO:0000256" key="1">
    <source>
        <dbReference type="ARBA" id="ARBA00004496"/>
    </source>
</evidence>
<dbReference type="SUPFAM" id="SSF46785">
    <property type="entry name" value="Winged helix' DNA-binding domain"/>
    <property type="match status" value="1"/>
</dbReference>
<organism evidence="3 4">
    <name type="scientific">Loigolactobacillus jiayinensis</name>
    <dbReference type="NCBI Taxonomy" id="2486016"/>
    <lineage>
        <taxon>Bacteria</taxon>
        <taxon>Bacillati</taxon>
        <taxon>Bacillota</taxon>
        <taxon>Bacilli</taxon>
        <taxon>Lactobacillales</taxon>
        <taxon>Lactobacillaceae</taxon>
        <taxon>Loigolactobacillus</taxon>
    </lineage>
</organism>
<keyword evidence="4" id="KW-1185">Reference proteome</keyword>